<evidence type="ECO:0000313" key="2">
    <source>
        <dbReference type="Proteomes" id="UP000753802"/>
    </source>
</evidence>
<dbReference type="Pfam" id="PF13563">
    <property type="entry name" value="2_5_RNA_ligase2"/>
    <property type="match status" value="1"/>
</dbReference>
<keyword evidence="2" id="KW-1185">Reference proteome</keyword>
<dbReference type="Proteomes" id="UP000753802">
    <property type="component" value="Unassembled WGS sequence"/>
</dbReference>
<gene>
    <name evidence="1" type="ORF">GWC95_02460</name>
</gene>
<dbReference type="SUPFAM" id="SSF55144">
    <property type="entry name" value="LigT-like"/>
    <property type="match status" value="1"/>
</dbReference>
<dbReference type="PANTHER" id="PTHR40037:SF1">
    <property type="entry name" value="PHOSPHOESTERASE SAOUHSC_00951-RELATED"/>
    <property type="match status" value="1"/>
</dbReference>
<dbReference type="InterPro" id="IPR009097">
    <property type="entry name" value="Cyclic_Pdiesterase"/>
</dbReference>
<accession>A0ABW9ZNV5</accession>
<evidence type="ECO:0000313" key="1">
    <source>
        <dbReference type="EMBL" id="NCI48767.1"/>
    </source>
</evidence>
<dbReference type="Gene3D" id="3.90.1140.10">
    <property type="entry name" value="Cyclic phosphodiesterase"/>
    <property type="match status" value="1"/>
</dbReference>
<organism evidence="1 2">
    <name type="scientific">Sediminibacterium roseum</name>
    <dbReference type="NCBI Taxonomy" id="1978412"/>
    <lineage>
        <taxon>Bacteria</taxon>
        <taxon>Pseudomonadati</taxon>
        <taxon>Bacteroidota</taxon>
        <taxon>Chitinophagia</taxon>
        <taxon>Chitinophagales</taxon>
        <taxon>Chitinophagaceae</taxon>
        <taxon>Sediminibacterium</taxon>
    </lineage>
</organism>
<keyword evidence="1" id="KW-0436">Ligase</keyword>
<dbReference type="InterPro" id="IPR050580">
    <property type="entry name" value="2H_phosphoesterase_YjcG-like"/>
</dbReference>
<comment type="caution">
    <text evidence="1">The sequence shown here is derived from an EMBL/GenBank/DDBJ whole genome shotgun (WGS) entry which is preliminary data.</text>
</comment>
<reference evidence="1 2" key="1">
    <citation type="submission" date="2020-01" db="EMBL/GenBank/DDBJ databases">
        <title>Genome analysis.</title>
        <authorList>
            <person name="Wu S."/>
            <person name="Wang G."/>
        </authorList>
    </citation>
    <scope>NUCLEOTIDE SEQUENCE [LARGE SCALE GENOMIC DNA]</scope>
    <source>
        <strain evidence="1 2">SYL130</strain>
    </source>
</reference>
<protein>
    <submittedName>
        <fullName evidence="1">2'-5' RNA ligase family protein</fullName>
    </submittedName>
</protein>
<sequence length="211" mass="24299">MLADYATADYLLVIEPHAALCDEISKVKKKFAGQYDCPAAATGTPNITLARFEQYEMLEQKIVHRLELIARGHPSFLVEVNGFESYPTHSIFLNVVTKTQIVELVKALRPIQHLLKIDKERKPHFITEPHIGIANKLLPWQYEKGWLEMSNTHFSGKFMAEHLLLLRKRDGEKRFEVVRRFGLLNEKETVVQGELFFLLTPGATTLRKERS</sequence>
<name>A0ABW9ZNV5_9BACT</name>
<dbReference type="EMBL" id="JAACJS010000002">
    <property type="protein sequence ID" value="NCI48767.1"/>
    <property type="molecule type" value="Genomic_DNA"/>
</dbReference>
<dbReference type="GO" id="GO:0016874">
    <property type="term" value="F:ligase activity"/>
    <property type="evidence" value="ECO:0007669"/>
    <property type="project" value="UniProtKB-KW"/>
</dbReference>
<proteinExistence type="predicted"/>
<dbReference type="PANTHER" id="PTHR40037">
    <property type="entry name" value="PHOSPHOESTERASE YJCG-RELATED"/>
    <property type="match status" value="1"/>
</dbReference>